<proteinExistence type="predicted"/>
<dbReference type="EMBL" id="WHUW01000008">
    <property type="protein sequence ID" value="KAF8443169.1"/>
    <property type="molecule type" value="Genomic_DNA"/>
</dbReference>
<gene>
    <name evidence="2" type="ORF">L210DRAFT_3163622</name>
</gene>
<comment type="caution">
    <text evidence="2">The sequence shown here is derived from an EMBL/GenBank/DDBJ whole genome shotgun (WGS) entry which is preliminary data.</text>
</comment>
<evidence type="ECO:0000256" key="1">
    <source>
        <dbReference type="SAM" id="MobiDB-lite"/>
    </source>
</evidence>
<sequence length="218" mass="24632">MTESETPDGPHVCLSPITVRVIGRPVRFPPRKRCRTDLERSAHEMMRTETTQPVLSAERRYEFLGFCDIEHKMREGHKSIQVRDPRSVDTVPGRASRTCARCYDRNRGGRRTVTSSAIQSLVTRDNEGQSVNLGVRQRAWRRAWHTNGGKDRDETSQHVSNDSAEYTDDRQSDAVNIYTQTPSHVGACSAMFSCSVFEKWPGGDAGSARKRTLVHGDR</sequence>
<accession>A0AAD4BZD6</accession>
<dbReference type="AlphaFoldDB" id="A0AAD4BZD6"/>
<reference evidence="2" key="1">
    <citation type="submission" date="2019-10" db="EMBL/GenBank/DDBJ databases">
        <authorList>
            <consortium name="DOE Joint Genome Institute"/>
            <person name="Kuo A."/>
            <person name="Miyauchi S."/>
            <person name="Kiss E."/>
            <person name="Drula E."/>
            <person name="Kohler A."/>
            <person name="Sanchez-Garcia M."/>
            <person name="Andreopoulos B."/>
            <person name="Barry K.W."/>
            <person name="Bonito G."/>
            <person name="Buee M."/>
            <person name="Carver A."/>
            <person name="Chen C."/>
            <person name="Cichocki N."/>
            <person name="Clum A."/>
            <person name="Culley D."/>
            <person name="Crous P.W."/>
            <person name="Fauchery L."/>
            <person name="Girlanda M."/>
            <person name="Hayes R."/>
            <person name="Keri Z."/>
            <person name="LaButti K."/>
            <person name="Lipzen A."/>
            <person name="Lombard V."/>
            <person name="Magnuson J."/>
            <person name="Maillard F."/>
            <person name="Morin E."/>
            <person name="Murat C."/>
            <person name="Nolan M."/>
            <person name="Ohm R."/>
            <person name="Pangilinan J."/>
            <person name="Pereira M."/>
            <person name="Perotto S."/>
            <person name="Peter M."/>
            <person name="Riley R."/>
            <person name="Sitrit Y."/>
            <person name="Stielow B."/>
            <person name="Szollosi G."/>
            <person name="Zifcakova L."/>
            <person name="Stursova M."/>
            <person name="Spatafora J.W."/>
            <person name="Tedersoo L."/>
            <person name="Vaario L.-M."/>
            <person name="Yamada A."/>
            <person name="Yan M."/>
            <person name="Wang P."/>
            <person name="Xu J."/>
            <person name="Bruns T."/>
            <person name="Baldrian P."/>
            <person name="Vilgalys R."/>
            <person name="Henrissat B."/>
            <person name="Grigoriev I.V."/>
            <person name="Hibbett D."/>
            <person name="Nagy L.G."/>
            <person name="Martin F.M."/>
        </authorList>
    </citation>
    <scope>NUCLEOTIDE SEQUENCE</scope>
    <source>
        <strain evidence="2">BED1</strain>
    </source>
</reference>
<name>A0AAD4BZD6_BOLED</name>
<evidence type="ECO:0000313" key="3">
    <source>
        <dbReference type="Proteomes" id="UP001194468"/>
    </source>
</evidence>
<evidence type="ECO:0000313" key="2">
    <source>
        <dbReference type="EMBL" id="KAF8443169.1"/>
    </source>
</evidence>
<keyword evidence="3" id="KW-1185">Reference proteome</keyword>
<protein>
    <submittedName>
        <fullName evidence="2">Uncharacterized protein</fullName>
    </submittedName>
</protein>
<organism evidence="2 3">
    <name type="scientific">Boletus edulis BED1</name>
    <dbReference type="NCBI Taxonomy" id="1328754"/>
    <lineage>
        <taxon>Eukaryota</taxon>
        <taxon>Fungi</taxon>
        <taxon>Dikarya</taxon>
        <taxon>Basidiomycota</taxon>
        <taxon>Agaricomycotina</taxon>
        <taxon>Agaricomycetes</taxon>
        <taxon>Agaricomycetidae</taxon>
        <taxon>Boletales</taxon>
        <taxon>Boletineae</taxon>
        <taxon>Boletaceae</taxon>
        <taxon>Boletoideae</taxon>
        <taxon>Boletus</taxon>
    </lineage>
</organism>
<feature type="region of interest" description="Disordered" evidence="1">
    <location>
        <begin position="146"/>
        <end position="171"/>
    </location>
</feature>
<reference evidence="2" key="2">
    <citation type="journal article" date="2020" name="Nat. Commun.">
        <title>Large-scale genome sequencing of mycorrhizal fungi provides insights into the early evolution of symbiotic traits.</title>
        <authorList>
            <person name="Miyauchi S."/>
            <person name="Kiss E."/>
            <person name="Kuo A."/>
            <person name="Drula E."/>
            <person name="Kohler A."/>
            <person name="Sanchez-Garcia M."/>
            <person name="Morin E."/>
            <person name="Andreopoulos B."/>
            <person name="Barry K.W."/>
            <person name="Bonito G."/>
            <person name="Buee M."/>
            <person name="Carver A."/>
            <person name="Chen C."/>
            <person name="Cichocki N."/>
            <person name="Clum A."/>
            <person name="Culley D."/>
            <person name="Crous P.W."/>
            <person name="Fauchery L."/>
            <person name="Girlanda M."/>
            <person name="Hayes R.D."/>
            <person name="Keri Z."/>
            <person name="LaButti K."/>
            <person name="Lipzen A."/>
            <person name="Lombard V."/>
            <person name="Magnuson J."/>
            <person name="Maillard F."/>
            <person name="Murat C."/>
            <person name="Nolan M."/>
            <person name="Ohm R.A."/>
            <person name="Pangilinan J."/>
            <person name="Pereira M.F."/>
            <person name="Perotto S."/>
            <person name="Peter M."/>
            <person name="Pfister S."/>
            <person name="Riley R."/>
            <person name="Sitrit Y."/>
            <person name="Stielow J.B."/>
            <person name="Szollosi G."/>
            <person name="Zifcakova L."/>
            <person name="Stursova M."/>
            <person name="Spatafora J.W."/>
            <person name="Tedersoo L."/>
            <person name="Vaario L.M."/>
            <person name="Yamada A."/>
            <person name="Yan M."/>
            <person name="Wang P."/>
            <person name="Xu J."/>
            <person name="Bruns T."/>
            <person name="Baldrian P."/>
            <person name="Vilgalys R."/>
            <person name="Dunand C."/>
            <person name="Henrissat B."/>
            <person name="Grigoriev I.V."/>
            <person name="Hibbett D."/>
            <person name="Nagy L.G."/>
            <person name="Martin F.M."/>
        </authorList>
    </citation>
    <scope>NUCLEOTIDE SEQUENCE</scope>
    <source>
        <strain evidence="2">BED1</strain>
    </source>
</reference>
<dbReference type="Proteomes" id="UP001194468">
    <property type="component" value="Unassembled WGS sequence"/>
</dbReference>